<sequence>MANGPENRLALAEKVDADLLQFLARMPRRQQRAVLLLLMVVENLLYEMMRERRLREDLE</sequence>
<comment type="caution">
    <text evidence="1">The sequence shown here is derived from an EMBL/GenBank/DDBJ whole genome shotgun (WGS) entry which is preliminary data.</text>
</comment>
<accession>X0Y0L2</accession>
<name>X0Y0L2_9ZZZZ</name>
<proteinExistence type="predicted"/>
<dbReference type="AlphaFoldDB" id="X0Y0L2"/>
<organism evidence="1">
    <name type="scientific">marine sediment metagenome</name>
    <dbReference type="NCBI Taxonomy" id="412755"/>
    <lineage>
        <taxon>unclassified sequences</taxon>
        <taxon>metagenomes</taxon>
        <taxon>ecological metagenomes</taxon>
    </lineage>
</organism>
<reference evidence="1" key="1">
    <citation type="journal article" date="2014" name="Front. Microbiol.">
        <title>High frequency of phylogenetically diverse reductive dehalogenase-homologous genes in deep subseafloor sedimentary metagenomes.</title>
        <authorList>
            <person name="Kawai M."/>
            <person name="Futagami T."/>
            <person name="Toyoda A."/>
            <person name="Takaki Y."/>
            <person name="Nishi S."/>
            <person name="Hori S."/>
            <person name="Arai W."/>
            <person name="Tsubouchi T."/>
            <person name="Morono Y."/>
            <person name="Uchiyama I."/>
            <person name="Ito T."/>
            <person name="Fujiyama A."/>
            <person name="Inagaki F."/>
            <person name="Takami H."/>
        </authorList>
    </citation>
    <scope>NUCLEOTIDE SEQUENCE</scope>
    <source>
        <strain evidence="1">Expedition CK06-06</strain>
    </source>
</reference>
<gene>
    <name evidence="1" type="ORF">S01H1_85324</name>
</gene>
<protein>
    <submittedName>
        <fullName evidence="1">Uncharacterized protein</fullName>
    </submittedName>
</protein>
<evidence type="ECO:0000313" key="1">
    <source>
        <dbReference type="EMBL" id="GAG49339.1"/>
    </source>
</evidence>
<dbReference type="EMBL" id="BARS01058554">
    <property type="protein sequence ID" value="GAG49339.1"/>
    <property type="molecule type" value="Genomic_DNA"/>
</dbReference>